<reference evidence="3" key="2">
    <citation type="journal article" date="2004" name="Genome Res.">
        <title>Gene loss and movement in the maize genome.</title>
        <authorList>
            <person name="Lai J."/>
            <person name="Ma J."/>
            <person name="Swigonova Z."/>
            <person name="Ramakrishna W."/>
            <person name="Linton E."/>
            <person name="Llaca V."/>
            <person name="Tanyolac B."/>
            <person name="Park Y.J."/>
            <person name="Jeong O.Y."/>
            <person name="Bennetzen J.L."/>
            <person name="Messing J."/>
        </authorList>
    </citation>
    <scope>NUCLEOTIDE SEQUENCE</scope>
</reference>
<protein>
    <recommendedName>
        <fullName evidence="4">NHL repeat-containing protein 2</fullName>
    </recommendedName>
</protein>
<gene>
    <name evidence="3" type="ORF">S250_18C08.21</name>
</gene>
<proteinExistence type="predicted"/>
<name>Q8W0S6_SORBI</name>
<sequence>MAQASALAALLRRLRRHRTPAAGTLPHRRLVSSTPALAPASSSLGPLRLPGLLEGDGCGSGLSASLGSHPRPRLPRRHHAAATATRAAHQAASSPESPAVAAASSEASSSTAASQSEIVDFIKSALGKLEGQNHCWLNTVNGTWRNLNEEGVYLVLLYQSCGTLNSNNKYPIAFERLKHLQQRYPRLNVFALQHGGDISSLASQSQAFRTIAKEYITFPILMSDKDFSNVRLRPYPFSHIVSIYLPDLCCSCFMHFSYHMKYYVKTRNVIFMSVQMTNGACYLLFEGSKDPVLFTNWVEEPDVMIKAIDELTSLKEEPSENVLSRVSWQKEEVVKEPSVGSFRNLLLYHPACISVDEDGDRIFISDSNHHRIIISNSNGMILDYIGSSPGFEDGEFESAKFLHPASSFYHAAEDCLFIVDSENHAVRKADFGRRTLETVYPVFNKSNGIWSWITDKLGLRKEVAPTIQDFDADSIALPWHLIQISEDNLLIADRSCLYNLKSGTHWEQITWLLSFEAPWILRISTGEKQDIERDLFSSHLIELKLCEGRAEVTESYQQIVKERCALIKDMHMNWSSSARVLTDSMEKIPNSELISSVARFQNYIIFCDTDGQRVLKHDLDTKTTSNIQFSNCEVLGLPYWFVCNLERVSTWGHSSGQFQEHVHQVDVLPGRCNITVYVDIPVDTELAAPLAENCIWRQVRGSGAEVSGSDGPDTTTEKVGIAQQWYDELDNLAFSEVAEEPTTAHGDDSKPGDQSYQDQRRVQFTCAVNVSPGTCELVASAALYLKLARTTDGLDQKALVKRVIGCQRREEHAGVELLMRSCGDDARGLVVVKPVHLRLRLECSDHPAGTTNKETISTESSLKINVTLD</sequence>
<feature type="compositionally biased region" description="Low complexity" evidence="2">
    <location>
        <begin position="31"/>
        <end position="44"/>
    </location>
</feature>
<dbReference type="PANTHER" id="PTHR46388:SF3">
    <property type="entry name" value="DUF1618 DOMAIN-CONTAINING PROTEIN"/>
    <property type="match status" value="1"/>
</dbReference>
<evidence type="ECO:0000256" key="1">
    <source>
        <dbReference type="ARBA" id="ARBA00022737"/>
    </source>
</evidence>
<feature type="region of interest" description="Disordered" evidence="2">
    <location>
        <begin position="18"/>
        <end position="44"/>
    </location>
</feature>
<feature type="compositionally biased region" description="Low complexity" evidence="2">
    <location>
        <begin position="81"/>
        <end position="108"/>
    </location>
</feature>
<feature type="region of interest" description="Disordered" evidence="2">
    <location>
        <begin position="63"/>
        <end position="108"/>
    </location>
</feature>
<reference evidence="3" key="3">
    <citation type="submission" date="2004-02" db="EMBL/GenBank/DDBJ databases">
        <title>Extensive shuffling of gene order in genomes of the grass family.</title>
        <authorList>
            <person name="Lai J."/>
            <person name="Swigonova Z."/>
            <person name="Ma J."/>
            <person name="Ramakrishna W."/>
            <person name="Bennetzen J.L."/>
            <person name="Messing J."/>
        </authorList>
    </citation>
    <scope>NUCLEOTIDE SEQUENCE</scope>
</reference>
<dbReference type="PANTHER" id="PTHR46388">
    <property type="entry name" value="NHL REPEAT-CONTAINING PROTEIN 2"/>
    <property type="match status" value="1"/>
</dbReference>
<dbReference type="SUPFAM" id="SSF101898">
    <property type="entry name" value="NHL repeat"/>
    <property type="match status" value="1"/>
</dbReference>
<evidence type="ECO:0000313" key="3">
    <source>
        <dbReference type="EMBL" id="AAL73532.1"/>
    </source>
</evidence>
<dbReference type="Gene3D" id="2.120.10.30">
    <property type="entry name" value="TolB, C-terminal domain"/>
    <property type="match status" value="1"/>
</dbReference>
<feature type="compositionally biased region" description="Basic residues" evidence="2">
    <location>
        <begin position="70"/>
        <end position="80"/>
    </location>
</feature>
<accession>Q8W0S6</accession>
<dbReference type="InterPro" id="IPR001258">
    <property type="entry name" value="NHL_repeat"/>
</dbReference>
<dbReference type="InterPro" id="IPR011042">
    <property type="entry name" value="6-blade_b-propeller_TolB-like"/>
</dbReference>
<dbReference type="Pfam" id="PF01436">
    <property type="entry name" value="NHL"/>
    <property type="match status" value="1"/>
</dbReference>
<keyword evidence="1" id="KW-0677">Repeat</keyword>
<dbReference type="ExpressionAtlas" id="Q8W0S6">
    <property type="expression patterns" value="baseline and differential"/>
</dbReference>
<organism evidence="3">
    <name type="scientific">Sorghum bicolor</name>
    <name type="common">Sorghum</name>
    <name type="synonym">Sorghum vulgare</name>
    <dbReference type="NCBI Taxonomy" id="4558"/>
    <lineage>
        <taxon>Eukaryota</taxon>
        <taxon>Viridiplantae</taxon>
        <taxon>Streptophyta</taxon>
        <taxon>Embryophyta</taxon>
        <taxon>Tracheophyta</taxon>
        <taxon>Spermatophyta</taxon>
        <taxon>Magnoliopsida</taxon>
        <taxon>Liliopsida</taxon>
        <taxon>Poales</taxon>
        <taxon>Poaceae</taxon>
        <taxon>PACMAD clade</taxon>
        <taxon>Panicoideae</taxon>
        <taxon>Andropogonodae</taxon>
        <taxon>Andropogoneae</taxon>
        <taxon>Sorghinae</taxon>
        <taxon>Sorghum</taxon>
    </lineage>
</organism>
<dbReference type="AlphaFoldDB" id="Q8W0S6"/>
<dbReference type="FunFam" id="2.120.10.30:FF:000108">
    <property type="entry name" value="NHL domain-containing protein"/>
    <property type="match status" value="1"/>
</dbReference>
<evidence type="ECO:0008006" key="4">
    <source>
        <dbReference type="Google" id="ProtNLM"/>
    </source>
</evidence>
<reference evidence="3" key="1">
    <citation type="journal article" date="2004" name="Genome Res.">
        <title>Close split of sorghum and maize genome progenitors.</title>
        <authorList>
            <person name="Swigonova Z."/>
            <person name="Lai J."/>
            <person name="Ma J."/>
            <person name="Ramakrishna W."/>
            <person name="Llaca V."/>
            <person name="Bennetzen J.L."/>
            <person name="Messing J."/>
        </authorList>
    </citation>
    <scope>NUCLEOTIDE SEQUENCE</scope>
</reference>
<dbReference type="EMBL" id="AF466200">
    <property type="protein sequence ID" value="AAL73532.1"/>
    <property type="molecule type" value="Genomic_DNA"/>
</dbReference>
<evidence type="ECO:0000256" key="2">
    <source>
        <dbReference type="SAM" id="MobiDB-lite"/>
    </source>
</evidence>